<gene>
    <name evidence="10" type="primary">LOC103739301</name>
</gene>
<dbReference type="GO" id="GO:0005126">
    <property type="term" value="F:cytokine receptor binding"/>
    <property type="evidence" value="ECO:0007669"/>
    <property type="project" value="InterPro"/>
</dbReference>
<evidence type="ECO:0000256" key="7">
    <source>
        <dbReference type="ARBA" id="ARBA00023157"/>
    </source>
</evidence>
<dbReference type="AlphaFoldDB" id="A0A8C6R3R5"/>
<accession>A0A8C6R3R5</accession>
<keyword evidence="7" id="KW-1015">Disulfide bond</keyword>
<dbReference type="SUPFAM" id="SSF47266">
    <property type="entry name" value="4-helical cytokines"/>
    <property type="match status" value="1"/>
</dbReference>
<evidence type="ECO:0000256" key="3">
    <source>
        <dbReference type="ARBA" id="ARBA00022514"/>
    </source>
</evidence>
<keyword evidence="4" id="KW-0964">Secreted</keyword>
<dbReference type="Pfam" id="PF00143">
    <property type="entry name" value="Interferon"/>
    <property type="match status" value="1"/>
</dbReference>
<dbReference type="GeneTree" id="ENSGT01000000214430"/>
<evidence type="ECO:0000313" key="10">
    <source>
        <dbReference type="Ensembl" id="ENSNGAP00000012458.1"/>
    </source>
</evidence>
<dbReference type="SMART" id="SM00076">
    <property type="entry name" value="IFabd"/>
    <property type="match status" value="1"/>
</dbReference>
<keyword evidence="6 8" id="KW-0051">Antiviral defense</keyword>
<evidence type="ECO:0000256" key="9">
    <source>
        <dbReference type="SAM" id="SignalP"/>
    </source>
</evidence>
<dbReference type="PROSITE" id="PS00252">
    <property type="entry name" value="INTERFERON_A_B_D"/>
    <property type="match status" value="1"/>
</dbReference>
<reference evidence="10" key="1">
    <citation type="submission" date="2025-08" db="UniProtKB">
        <authorList>
            <consortium name="Ensembl"/>
        </authorList>
    </citation>
    <scope>IDENTIFICATION</scope>
</reference>
<dbReference type="InterPro" id="IPR009079">
    <property type="entry name" value="4_helix_cytokine-like_core"/>
</dbReference>
<feature type="chain" id="PRO_5034798203" evidence="9">
    <location>
        <begin position="24"/>
        <end position="163"/>
    </location>
</feature>
<protein>
    <submittedName>
        <fullName evidence="10">Interferon alpha-1-like</fullName>
    </submittedName>
</protein>
<evidence type="ECO:0000256" key="4">
    <source>
        <dbReference type="ARBA" id="ARBA00022525"/>
    </source>
</evidence>
<dbReference type="InterPro" id="IPR000471">
    <property type="entry name" value="Interferon_alpha/beta/delta"/>
</dbReference>
<organism evidence="10 11">
    <name type="scientific">Nannospalax galili</name>
    <name type="common">Northern Israeli blind subterranean mole rat</name>
    <name type="synonym">Spalax galili</name>
    <dbReference type="NCBI Taxonomy" id="1026970"/>
    <lineage>
        <taxon>Eukaryota</taxon>
        <taxon>Metazoa</taxon>
        <taxon>Chordata</taxon>
        <taxon>Craniata</taxon>
        <taxon>Vertebrata</taxon>
        <taxon>Euteleostomi</taxon>
        <taxon>Mammalia</taxon>
        <taxon>Eutheria</taxon>
        <taxon>Euarchontoglires</taxon>
        <taxon>Glires</taxon>
        <taxon>Rodentia</taxon>
        <taxon>Myomorpha</taxon>
        <taxon>Muroidea</taxon>
        <taxon>Spalacidae</taxon>
        <taxon>Spalacinae</taxon>
        <taxon>Nannospalax</taxon>
    </lineage>
</organism>
<dbReference type="GO" id="GO:0005125">
    <property type="term" value="F:cytokine activity"/>
    <property type="evidence" value="ECO:0007669"/>
    <property type="project" value="UniProtKB-KW"/>
</dbReference>
<evidence type="ECO:0000313" key="11">
    <source>
        <dbReference type="Proteomes" id="UP000694381"/>
    </source>
</evidence>
<evidence type="ECO:0000256" key="1">
    <source>
        <dbReference type="ARBA" id="ARBA00004613"/>
    </source>
</evidence>
<comment type="similarity">
    <text evidence="2 8">Belongs to the alpha/beta interferon family.</text>
</comment>
<name>A0A8C6R3R5_NANGA</name>
<evidence type="ECO:0000256" key="8">
    <source>
        <dbReference type="RuleBase" id="RU000436"/>
    </source>
</evidence>
<dbReference type="PRINTS" id="PR00266">
    <property type="entry name" value="INTERFERONAB"/>
</dbReference>
<sequence length="163" mass="19148">MTTPCAFLMVLMVVSYWKICCLACDLPHTHNLEYRRTLLRISPLSCLKDINYFEFPWEEFHGKQIQRAQTVAVLHELTQQILNFFGSKDSSAAWETSLLEKFFTGLYQLLNALQSCQIQQVEVLQLSLRQEDSLVSVRKYFHRITTYLREKKHSPCAWEVVRA</sequence>
<keyword evidence="5 9" id="KW-0732">Signal</keyword>
<reference evidence="10" key="2">
    <citation type="submission" date="2025-09" db="UniProtKB">
        <authorList>
            <consortium name="Ensembl"/>
        </authorList>
    </citation>
    <scope>IDENTIFICATION</scope>
</reference>
<dbReference type="GO" id="GO:0005615">
    <property type="term" value="C:extracellular space"/>
    <property type="evidence" value="ECO:0007669"/>
    <property type="project" value="UniProtKB-KW"/>
</dbReference>
<comment type="subcellular location">
    <subcellularLocation>
        <location evidence="1">Secreted</location>
    </subcellularLocation>
</comment>
<dbReference type="GO" id="GO:0051607">
    <property type="term" value="P:defense response to virus"/>
    <property type="evidence" value="ECO:0007669"/>
    <property type="project" value="UniProtKB-KW"/>
</dbReference>
<evidence type="ECO:0000256" key="2">
    <source>
        <dbReference type="ARBA" id="ARBA00011033"/>
    </source>
</evidence>
<evidence type="ECO:0000256" key="6">
    <source>
        <dbReference type="ARBA" id="ARBA00023118"/>
    </source>
</evidence>
<dbReference type="PANTHER" id="PTHR11691:SF60">
    <property type="entry name" value="INTERFERON ALPHA-5"/>
    <property type="match status" value="1"/>
</dbReference>
<dbReference type="PANTHER" id="PTHR11691">
    <property type="entry name" value="TYPE I INTERFERON"/>
    <property type="match status" value="1"/>
</dbReference>
<dbReference type="FunFam" id="1.20.1250.10:FF:000001">
    <property type="entry name" value="Interferon alpha"/>
    <property type="match status" value="1"/>
</dbReference>
<keyword evidence="11" id="KW-1185">Reference proteome</keyword>
<evidence type="ECO:0000256" key="5">
    <source>
        <dbReference type="ARBA" id="ARBA00022729"/>
    </source>
</evidence>
<dbReference type="OMA" id="NNRRTLM"/>
<proteinExistence type="inferred from homology"/>
<keyword evidence="3 8" id="KW-0202">Cytokine</keyword>
<dbReference type="Ensembl" id="ENSNGAT00000018018.1">
    <property type="protein sequence ID" value="ENSNGAP00000012458.1"/>
    <property type="gene ID" value="ENSNGAG00000014317.1"/>
</dbReference>
<feature type="signal peptide" evidence="9">
    <location>
        <begin position="1"/>
        <end position="23"/>
    </location>
</feature>
<dbReference type="Proteomes" id="UP000694381">
    <property type="component" value="Unassembled WGS sequence"/>
</dbReference>
<dbReference type="Gene3D" id="1.20.1250.10">
    <property type="match status" value="1"/>
</dbReference>